<feature type="region of interest" description="Disordered" evidence="1">
    <location>
        <begin position="72"/>
        <end position="114"/>
    </location>
</feature>
<comment type="caution">
    <text evidence="2">The sequence shown here is derived from an EMBL/GenBank/DDBJ whole genome shotgun (WGS) entry which is preliminary data.</text>
</comment>
<dbReference type="Proteomes" id="UP000237271">
    <property type="component" value="Unassembled WGS sequence"/>
</dbReference>
<feature type="region of interest" description="Disordered" evidence="1">
    <location>
        <begin position="1"/>
        <end position="60"/>
    </location>
</feature>
<protein>
    <submittedName>
        <fullName evidence="2">Glycerol-3-phosphate dehydrogenase</fullName>
    </submittedName>
</protein>
<evidence type="ECO:0000313" key="2">
    <source>
        <dbReference type="EMBL" id="POM70419.1"/>
    </source>
</evidence>
<proteinExistence type="predicted"/>
<organism evidence="2 3">
    <name type="scientific">Phytophthora palmivora</name>
    <dbReference type="NCBI Taxonomy" id="4796"/>
    <lineage>
        <taxon>Eukaryota</taxon>
        <taxon>Sar</taxon>
        <taxon>Stramenopiles</taxon>
        <taxon>Oomycota</taxon>
        <taxon>Peronosporomycetes</taxon>
        <taxon>Peronosporales</taxon>
        <taxon>Peronosporaceae</taxon>
        <taxon>Phytophthora</taxon>
    </lineage>
</organism>
<feature type="compositionally biased region" description="Basic and acidic residues" evidence="1">
    <location>
        <begin position="89"/>
        <end position="104"/>
    </location>
</feature>
<feature type="compositionally biased region" description="Basic and acidic residues" evidence="1">
    <location>
        <begin position="12"/>
        <end position="22"/>
    </location>
</feature>
<accession>A0A2P4XY64</accession>
<feature type="non-terminal residue" evidence="2">
    <location>
        <position position="323"/>
    </location>
</feature>
<dbReference type="EMBL" id="NCKW01007037">
    <property type="protein sequence ID" value="POM70419.1"/>
    <property type="molecule type" value="Genomic_DNA"/>
</dbReference>
<evidence type="ECO:0000313" key="3">
    <source>
        <dbReference type="Proteomes" id="UP000237271"/>
    </source>
</evidence>
<gene>
    <name evidence="2" type="ORF">PHPALM_13146</name>
</gene>
<keyword evidence="3" id="KW-1185">Reference proteome</keyword>
<feature type="compositionally biased region" description="Acidic residues" evidence="1">
    <location>
        <begin position="32"/>
        <end position="43"/>
    </location>
</feature>
<sequence>MRMLAMNSLMDDAERRRQERVVHSPMNSSDTDKEDDDVDELDPVDGFPSPPMRVRPRRRFVKPGLTTYELSFSRRPAAARRRGAAALKDQSDGHKPPQDCDEYRPALPGARSAPAVSSLSSVLTEVMSGKTKALNNVVDTTPPQPNVTYVVEHAADGTPYVAASDGNKYFENSTIGQIFLKSAPNHAGPKGRRSDLDFLQSGGWQATRRSDFVGDAAEGAKNGEQVADIDAQKGSKSLLGFKGFHMGKKKDKKGSATDLKAVQEQDDHTAVLGAHEAVAHQNMDNEFPMLDSETVDRNRADSSWEVPAAKNNVLEVAVQQPTA</sequence>
<name>A0A2P4XY64_9STRA</name>
<dbReference type="AlphaFoldDB" id="A0A2P4XY64"/>
<reference evidence="2 3" key="1">
    <citation type="journal article" date="2017" name="Genome Biol. Evol.">
        <title>Phytophthora megakarya and P. palmivora, closely related causal agents of cacao black pod rot, underwent increases in genome sizes and gene numbers by different mechanisms.</title>
        <authorList>
            <person name="Ali S.S."/>
            <person name="Shao J."/>
            <person name="Lary D.J."/>
            <person name="Kronmiller B."/>
            <person name="Shen D."/>
            <person name="Strem M.D."/>
            <person name="Amoako-Attah I."/>
            <person name="Akrofi A.Y."/>
            <person name="Begoude B.A."/>
            <person name="Ten Hoopen G.M."/>
            <person name="Coulibaly K."/>
            <person name="Kebe B.I."/>
            <person name="Melnick R.L."/>
            <person name="Guiltinan M.J."/>
            <person name="Tyler B.M."/>
            <person name="Meinhardt L.W."/>
            <person name="Bailey B.A."/>
        </authorList>
    </citation>
    <scope>NUCLEOTIDE SEQUENCE [LARGE SCALE GENOMIC DNA]</scope>
    <source>
        <strain evidence="3">sbr112.9</strain>
    </source>
</reference>
<evidence type="ECO:0000256" key="1">
    <source>
        <dbReference type="SAM" id="MobiDB-lite"/>
    </source>
</evidence>